<accession>A0A679IY72</accession>
<dbReference type="EMBL" id="LR743504">
    <property type="protein sequence ID" value="CAA2101286.1"/>
    <property type="molecule type" value="Genomic_DNA"/>
</dbReference>
<dbReference type="GO" id="GO:0003677">
    <property type="term" value="F:DNA binding"/>
    <property type="evidence" value="ECO:0007669"/>
    <property type="project" value="InterPro"/>
</dbReference>
<feature type="domain" description="HTH cro/C1-type" evidence="1">
    <location>
        <begin position="271"/>
        <end position="300"/>
    </location>
</feature>
<name>A0A679IY72_9HYPH</name>
<dbReference type="PROSITE" id="PS50943">
    <property type="entry name" value="HTH_CROC1"/>
    <property type="match status" value="1"/>
</dbReference>
<reference evidence="2" key="1">
    <citation type="submission" date="2019-12" db="EMBL/GenBank/DDBJ databases">
        <authorList>
            <person name="Cremers G."/>
        </authorList>
    </citation>
    <scope>NUCLEOTIDE SEQUENCE</scope>
    <source>
        <strain evidence="2">Mbul1</strain>
    </source>
</reference>
<dbReference type="CDD" id="cd00093">
    <property type="entry name" value="HTH_XRE"/>
    <property type="match status" value="1"/>
</dbReference>
<dbReference type="InterPro" id="IPR001387">
    <property type="entry name" value="Cro/C1-type_HTH"/>
</dbReference>
<evidence type="ECO:0000313" key="2">
    <source>
        <dbReference type="EMBL" id="CAA2101286.1"/>
    </source>
</evidence>
<dbReference type="SUPFAM" id="SSF55785">
    <property type="entry name" value="PYP-like sensor domain (PAS domain)"/>
    <property type="match status" value="1"/>
</dbReference>
<proteinExistence type="predicted"/>
<organism evidence="2">
    <name type="scientific">Methylobacterium bullatum</name>
    <dbReference type="NCBI Taxonomy" id="570505"/>
    <lineage>
        <taxon>Bacteria</taxon>
        <taxon>Pseudomonadati</taxon>
        <taxon>Pseudomonadota</taxon>
        <taxon>Alphaproteobacteria</taxon>
        <taxon>Hyphomicrobiales</taxon>
        <taxon>Methylobacteriaceae</taxon>
        <taxon>Methylobacterium</taxon>
    </lineage>
</organism>
<dbReference type="InterPro" id="IPR010982">
    <property type="entry name" value="Lambda_DNA-bd_dom_sf"/>
</dbReference>
<dbReference type="InterPro" id="IPR035965">
    <property type="entry name" value="PAS-like_dom_sf"/>
</dbReference>
<dbReference type="Gene3D" id="3.30.450.20">
    <property type="entry name" value="PAS domain"/>
    <property type="match status" value="1"/>
</dbReference>
<dbReference type="Gene3D" id="1.10.260.40">
    <property type="entry name" value="lambda repressor-like DNA-binding domains"/>
    <property type="match status" value="1"/>
</dbReference>
<protein>
    <recommendedName>
        <fullName evidence="1">HTH cro/C1-type domain-containing protein</fullName>
    </recommendedName>
</protein>
<dbReference type="AlphaFoldDB" id="A0A679IY72"/>
<gene>
    <name evidence="2" type="ORF">MBUL_01100</name>
</gene>
<dbReference type="SUPFAM" id="SSF47413">
    <property type="entry name" value="lambda repressor-like DNA-binding domains"/>
    <property type="match status" value="1"/>
</dbReference>
<evidence type="ECO:0000259" key="1">
    <source>
        <dbReference type="PROSITE" id="PS50943"/>
    </source>
</evidence>
<sequence>MNGGIPRSLSYDVPSQIKHFGKVGHWHWDFVANTHFWSPGLYPIIGLPDGLVRPDYTLLCRLIHPDDCPRTMEPDFVRQSDTVPPSIFRIVRPDSGICTVMSRVEVTTTPDGRPLSAHGILADISDPAMLARAEAAQRQRDQAIFDSVRAFTSTAYTFPFIKFSENWLDLVGLPECELLQDPTRPFVKGEGVPWSARIGGMYASNHASYLLPDLRLANGDTVRYRLLVAPVLNDAGHIESWTHFIGPIQLQIRPTGRLLLGLEQSLEAGHIRAARALLDWSMADLSGASGVSLSTIRRLEGCIASVSVANRNQVIGALRSAGIVFSLMEGATIAVSKGRQIAG</sequence>